<evidence type="ECO:0000313" key="4">
    <source>
        <dbReference type="EMBL" id="CAB4195845.1"/>
    </source>
</evidence>
<accession>A0A6J5QIR1</accession>
<dbReference type="EMBL" id="LR797372">
    <property type="protein sequence ID" value="CAB4210296.1"/>
    <property type="molecule type" value="Genomic_DNA"/>
</dbReference>
<evidence type="ECO:0000313" key="5">
    <source>
        <dbReference type="EMBL" id="CAB4210296.1"/>
    </source>
</evidence>
<reference evidence="3" key="1">
    <citation type="submission" date="2020-05" db="EMBL/GenBank/DDBJ databases">
        <authorList>
            <person name="Chiriac C."/>
            <person name="Salcher M."/>
            <person name="Ghai R."/>
            <person name="Kavagutti S V."/>
        </authorList>
    </citation>
    <scope>NUCLEOTIDE SEQUENCE</scope>
</reference>
<sequence length="227" mass="22673">MGNTHFSGPVWSANGFIVGGDQEPYVTVTSTDVGVPVAAITGTINPVSPFGSNTNTAPSSAQGVKGQVYGSNETSTATYYLGVMGRYLISGTNASTFPKAGVMGVVGDTTTTADAAVMAFLDGDGGLTTANAGYGISMTNSAGGSGFNYGMDLSMLDTGAPSSLRPYKIAQIRLAKDAANGNVVIKVVTSVVDGTASGLGIGSLGLDSTAGKLFVVDASGNWQVVTS</sequence>
<evidence type="ECO:0000313" key="2">
    <source>
        <dbReference type="EMBL" id="CAB4168792.1"/>
    </source>
</evidence>
<evidence type="ECO:0000313" key="3">
    <source>
        <dbReference type="EMBL" id="CAB4181321.1"/>
    </source>
</evidence>
<organism evidence="3">
    <name type="scientific">uncultured Caudovirales phage</name>
    <dbReference type="NCBI Taxonomy" id="2100421"/>
    <lineage>
        <taxon>Viruses</taxon>
        <taxon>Duplodnaviria</taxon>
        <taxon>Heunggongvirae</taxon>
        <taxon>Uroviricota</taxon>
        <taxon>Caudoviricetes</taxon>
        <taxon>Peduoviridae</taxon>
        <taxon>Maltschvirus</taxon>
        <taxon>Maltschvirus maltsch</taxon>
    </lineage>
</organism>
<evidence type="ECO:0000313" key="1">
    <source>
        <dbReference type="EMBL" id="CAB4155756.1"/>
    </source>
</evidence>
<protein>
    <submittedName>
        <fullName evidence="3">Uncharacterized protein</fullName>
    </submittedName>
</protein>
<dbReference type="EMBL" id="LR797249">
    <property type="protein sequence ID" value="CAB4195845.1"/>
    <property type="molecule type" value="Genomic_DNA"/>
</dbReference>
<dbReference type="EMBL" id="LR796833">
    <property type="protein sequence ID" value="CAB4168792.1"/>
    <property type="molecule type" value="Genomic_DNA"/>
</dbReference>
<dbReference type="EMBL" id="LR796633">
    <property type="protein sequence ID" value="CAB4155756.1"/>
    <property type="molecule type" value="Genomic_DNA"/>
</dbReference>
<proteinExistence type="predicted"/>
<name>A0A6J5QIR1_9CAUD</name>
<gene>
    <name evidence="3" type="ORF">UFOVP1069_29</name>
    <name evidence="4" type="ORF">UFOVP1301_38</name>
    <name evidence="5" type="ORF">UFOVP1415_3</name>
    <name evidence="1" type="ORF">UFOVP663_23</name>
    <name evidence="2" type="ORF">UFOVP894_71</name>
</gene>
<dbReference type="EMBL" id="LR797012">
    <property type="protein sequence ID" value="CAB4181321.1"/>
    <property type="molecule type" value="Genomic_DNA"/>
</dbReference>